<feature type="transmembrane region" description="Helical" evidence="9">
    <location>
        <begin position="143"/>
        <end position="170"/>
    </location>
</feature>
<evidence type="ECO:0000256" key="7">
    <source>
        <dbReference type="ARBA" id="ARBA00023136"/>
    </source>
</evidence>
<dbReference type="InterPro" id="IPR024529">
    <property type="entry name" value="ECF_trnsprt_substrate-spec"/>
</dbReference>
<dbReference type="PANTHER" id="PTHR38438">
    <property type="entry name" value="RIBOFLAVIN TRANSPORTER RIBU"/>
    <property type="match status" value="1"/>
</dbReference>
<feature type="transmembrane region" description="Helical" evidence="9">
    <location>
        <begin position="71"/>
        <end position="92"/>
    </location>
</feature>
<evidence type="ECO:0000313" key="10">
    <source>
        <dbReference type="EMBL" id="HIW70604.1"/>
    </source>
</evidence>
<keyword evidence="4 8" id="KW-1003">Cell membrane</keyword>
<evidence type="ECO:0000256" key="5">
    <source>
        <dbReference type="ARBA" id="ARBA00022692"/>
    </source>
</evidence>
<dbReference type="PIRSF" id="PIRSF037778">
    <property type="entry name" value="UCP037778_transp_RibU"/>
    <property type="match status" value="1"/>
</dbReference>
<dbReference type="Proteomes" id="UP000886878">
    <property type="component" value="Unassembled WGS sequence"/>
</dbReference>
<reference evidence="10" key="1">
    <citation type="journal article" date="2021" name="PeerJ">
        <title>Extensive microbial diversity within the chicken gut microbiome revealed by metagenomics and culture.</title>
        <authorList>
            <person name="Gilroy R."/>
            <person name="Ravi A."/>
            <person name="Getino M."/>
            <person name="Pursley I."/>
            <person name="Horton D.L."/>
            <person name="Alikhan N.F."/>
            <person name="Baker D."/>
            <person name="Gharbi K."/>
            <person name="Hall N."/>
            <person name="Watson M."/>
            <person name="Adriaenssens E.M."/>
            <person name="Foster-Nyarko E."/>
            <person name="Jarju S."/>
            <person name="Secka A."/>
            <person name="Antonio M."/>
            <person name="Oren A."/>
            <person name="Chaudhuri R.R."/>
            <person name="La Ragione R."/>
            <person name="Hildebrand F."/>
            <person name="Pallen M.J."/>
        </authorList>
    </citation>
    <scope>NUCLEOTIDE SEQUENCE</scope>
    <source>
        <strain evidence="10">ChiHejej3B27-2180</strain>
    </source>
</reference>
<comment type="subcellular location">
    <subcellularLocation>
        <location evidence="1">Cell membrane</location>
        <topology evidence="1">Multi-pass membrane protein</topology>
    </subcellularLocation>
</comment>
<dbReference type="GO" id="GO:0005886">
    <property type="term" value="C:plasma membrane"/>
    <property type="evidence" value="ECO:0007669"/>
    <property type="project" value="UniProtKB-SubCell"/>
</dbReference>
<proteinExistence type="inferred from homology"/>
<comment type="function">
    <text evidence="8">Probably a riboflavin-binding protein that interacts with the energy-coupling factor (ECF) ABC-transporter complex.</text>
</comment>
<evidence type="ECO:0000256" key="8">
    <source>
        <dbReference type="PIRNR" id="PIRNR037778"/>
    </source>
</evidence>
<comment type="caution">
    <text evidence="10">The sequence shown here is derived from an EMBL/GenBank/DDBJ whole genome shotgun (WGS) entry which is preliminary data.</text>
</comment>
<evidence type="ECO:0000313" key="11">
    <source>
        <dbReference type="Proteomes" id="UP000886878"/>
    </source>
</evidence>
<keyword evidence="7 8" id="KW-0472">Membrane</keyword>
<dbReference type="InterPro" id="IPR025720">
    <property type="entry name" value="RibU"/>
</dbReference>
<sequence length="179" mass="19305">MALVACLGALSFVLMLFEFPIIPVAPYLKVDFSDVIVLIATLIDGPITGVAAAVMKAVLHALVNGLSVGTLLGSFSDLLAAVALLLPFGWLVKQGRSAKRFWVAAVAGTLLMTIVMALANWWVLTPLYMKLWSWKPTLPIVQLVVTGVVPFNLVKGLLVAIVTALIYFHLPARVINRLK</sequence>
<evidence type="ECO:0000256" key="6">
    <source>
        <dbReference type="ARBA" id="ARBA00022989"/>
    </source>
</evidence>
<dbReference type="GO" id="GO:0032217">
    <property type="term" value="F:riboflavin transmembrane transporter activity"/>
    <property type="evidence" value="ECO:0007669"/>
    <property type="project" value="UniProtKB-UniRule"/>
</dbReference>
<dbReference type="Pfam" id="PF12822">
    <property type="entry name" value="ECF_trnsprt"/>
    <property type="match status" value="1"/>
</dbReference>
<feature type="transmembrane region" description="Helical" evidence="9">
    <location>
        <begin position="6"/>
        <end position="28"/>
    </location>
</feature>
<dbReference type="EMBL" id="DXGK01000090">
    <property type="protein sequence ID" value="HIW70604.1"/>
    <property type="molecule type" value="Genomic_DNA"/>
</dbReference>
<evidence type="ECO:0000256" key="2">
    <source>
        <dbReference type="ARBA" id="ARBA00005540"/>
    </source>
</evidence>
<gene>
    <name evidence="10" type="ORF">H9876_04445</name>
</gene>
<dbReference type="AlphaFoldDB" id="A0A9D1U4Q7"/>
<feature type="transmembrane region" description="Helical" evidence="9">
    <location>
        <begin position="35"/>
        <end position="59"/>
    </location>
</feature>
<evidence type="ECO:0000256" key="4">
    <source>
        <dbReference type="ARBA" id="ARBA00022475"/>
    </source>
</evidence>
<feature type="transmembrane region" description="Helical" evidence="9">
    <location>
        <begin position="101"/>
        <end position="123"/>
    </location>
</feature>
<dbReference type="Gene3D" id="1.10.1760.20">
    <property type="match status" value="1"/>
</dbReference>
<evidence type="ECO:0000256" key="1">
    <source>
        <dbReference type="ARBA" id="ARBA00004651"/>
    </source>
</evidence>
<keyword evidence="3 8" id="KW-0813">Transport</keyword>
<comment type="similarity">
    <text evidence="2 8">Belongs to the prokaryotic riboflavin transporter (P-RFT) (TC 2.A.87) family.</text>
</comment>
<dbReference type="PANTHER" id="PTHR38438:SF1">
    <property type="entry name" value="RIBOFLAVIN TRANSPORTER RIBU"/>
    <property type="match status" value="1"/>
</dbReference>
<organism evidence="10 11">
    <name type="scientific">Candidatus Limosilactobacillus merdipullorum</name>
    <dbReference type="NCBI Taxonomy" id="2838653"/>
    <lineage>
        <taxon>Bacteria</taxon>
        <taxon>Bacillati</taxon>
        <taxon>Bacillota</taxon>
        <taxon>Bacilli</taxon>
        <taxon>Lactobacillales</taxon>
        <taxon>Lactobacillaceae</taxon>
        <taxon>Limosilactobacillus</taxon>
    </lineage>
</organism>
<evidence type="ECO:0000256" key="9">
    <source>
        <dbReference type="SAM" id="Phobius"/>
    </source>
</evidence>
<keyword evidence="5 9" id="KW-0812">Transmembrane</keyword>
<protein>
    <recommendedName>
        <fullName evidence="8">Riboflavin transporter</fullName>
    </recommendedName>
</protein>
<keyword evidence="6 9" id="KW-1133">Transmembrane helix</keyword>
<name>A0A9D1U4Q7_9LACO</name>
<evidence type="ECO:0000256" key="3">
    <source>
        <dbReference type="ARBA" id="ARBA00022448"/>
    </source>
</evidence>
<accession>A0A9D1U4Q7</accession>
<reference evidence="10" key="2">
    <citation type="submission" date="2021-04" db="EMBL/GenBank/DDBJ databases">
        <authorList>
            <person name="Gilroy R."/>
        </authorList>
    </citation>
    <scope>NUCLEOTIDE SEQUENCE</scope>
    <source>
        <strain evidence="10">ChiHejej3B27-2180</strain>
    </source>
</reference>